<dbReference type="InterPro" id="IPR006665">
    <property type="entry name" value="OmpA-like"/>
</dbReference>
<evidence type="ECO:0000313" key="5">
    <source>
        <dbReference type="EMBL" id="ROH93323.1"/>
    </source>
</evidence>
<keyword evidence="6" id="KW-1185">Reference proteome</keyword>
<dbReference type="EMBL" id="RJVO01000001">
    <property type="protein sequence ID" value="ROH93323.1"/>
    <property type="molecule type" value="Genomic_DNA"/>
</dbReference>
<dbReference type="InterPro" id="IPR028974">
    <property type="entry name" value="TSP_type-3_rpt"/>
</dbReference>
<feature type="signal peptide" evidence="3">
    <location>
        <begin position="1"/>
        <end position="20"/>
    </location>
</feature>
<feature type="compositionally biased region" description="Pro residues" evidence="2">
    <location>
        <begin position="140"/>
        <end position="154"/>
    </location>
</feature>
<sequence>MIKRARWIFPLWLLSLAAQAALPPLIVDGDGDGISDEVDDCPYTPPGILINERGCPLHAEDGDGDGVADPQDDCPYTPPGAEVDSHGCALDSDFDGVANGIDLCLNTALGAVVDARGCASGQTASARPPPTAAAVHPPVLAVPPPPAAAPPSPPRVLAETAGSDRPVPAPGISKPSVPTANPPPGAATMPEAPAQATQTLQAALLAEEQARLARPAAASLPAPVTTPAAPVPAPPEPPPPAPPLPESVSESLLFAARSAELSTAAARKLESLAPALRQLASRSAGAHLSIAAFADRGEGAKASQYAIQRSELVRAWLLAHGVPRERIRTSIRVLDSGEAAGNRRVEIRSAD</sequence>
<evidence type="ECO:0000256" key="1">
    <source>
        <dbReference type="ARBA" id="ARBA00022729"/>
    </source>
</evidence>
<dbReference type="GO" id="GO:0005509">
    <property type="term" value="F:calcium ion binding"/>
    <property type="evidence" value="ECO:0007669"/>
    <property type="project" value="InterPro"/>
</dbReference>
<dbReference type="InterPro" id="IPR003367">
    <property type="entry name" value="Thrombospondin_3-like_rpt"/>
</dbReference>
<dbReference type="RefSeq" id="WP_123210178.1">
    <property type="nucleotide sequence ID" value="NZ_RJVO01000001.1"/>
</dbReference>
<dbReference type="Pfam" id="PF00691">
    <property type="entry name" value="OmpA"/>
    <property type="match status" value="1"/>
</dbReference>
<feature type="region of interest" description="Disordered" evidence="2">
    <location>
        <begin position="214"/>
        <end position="247"/>
    </location>
</feature>
<feature type="chain" id="PRO_5018117430" description="OmpA-like domain-containing protein" evidence="3">
    <location>
        <begin position="21"/>
        <end position="351"/>
    </location>
</feature>
<dbReference type="SUPFAM" id="SSF103088">
    <property type="entry name" value="OmpA-like"/>
    <property type="match status" value="1"/>
</dbReference>
<dbReference type="Gene3D" id="3.30.1330.60">
    <property type="entry name" value="OmpA-like domain"/>
    <property type="match status" value="1"/>
</dbReference>
<feature type="region of interest" description="Disordered" evidence="2">
    <location>
        <begin position="120"/>
        <end position="194"/>
    </location>
</feature>
<dbReference type="Pfam" id="PF02412">
    <property type="entry name" value="TSP_3"/>
    <property type="match status" value="2"/>
</dbReference>
<feature type="domain" description="OmpA-like" evidence="4">
    <location>
        <begin position="253"/>
        <end position="331"/>
    </location>
</feature>
<evidence type="ECO:0000259" key="4">
    <source>
        <dbReference type="Pfam" id="PF00691"/>
    </source>
</evidence>
<protein>
    <recommendedName>
        <fullName evidence="4">OmpA-like domain-containing protein</fullName>
    </recommendedName>
</protein>
<feature type="compositionally biased region" description="Low complexity" evidence="2">
    <location>
        <begin position="214"/>
        <end position="228"/>
    </location>
</feature>
<reference evidence="5 6" key="1">
    <citation type="submission" date="2018-10" db="EMBL/GenBank/DDBJ databases">
        <authorList>
            <person name="Chen W.-M."/>
        </authorList>
    </citation>
    <scope>NUCLEOTIDE SEQUENCE [LARGE SCALE GENOMIC DNA]</scope>
    <source>
        <strain evidence="5 6">THS-13</strain>
    </source>
</reference>
<name>A0A3N0VKM9_9GAMM</name>
<dbReference type="GO" id="GO:0007155">
    <property type="term" value="P:cell adhesion"/>
    <property type="evidence" value="ECO:0007669"/>
    <property type="project" value="InterPro"/>
</dbReference>
<evidence type="ECO:0000256" key="2">
    <source>
        <dbReference type="SAM" id="MobiDB-lite"/>
    </source>
</evidence>
<evidence type="ECO:0000256" key="3">
    <source>
        <dbReference type="SAM" id="SignalP"/>
    </source>
</evidence>
<accession>A0A3N0VKM9</accession>
<organism evidence="5 6">
    <name type="scientific">Stagnimonas aquatica</name>
    <dbReference type="NCBI Taxonomy" id="2689987"/>
    <lineage>
        <taxon>Bacteria</taxon>
        <taxon>Pseudomonadati</taxon>
        <taxon>Pseudomonadota</taxon>
        <taxon>Gammaproteobacteria</taxon>
        <taxon>Nevskiales</taxon>
        <taxon>Nevskiaceae</taxon>
        <taxon>Stagnimonas</taxon>
    </lineage>
</organism>
<keyword evidence="1 3" id="KW-0732">Signal</keyword>
<dbReference type="Gene3D" id="4.10.1080.10">
    <property type="entry name" value="TSP type-3 repeat"/>
    <property type="match status" value="1"/>
</dbReference>
<dbReference type="SUPFAM" id="SSF103647">
    <property type="entry name" value="TSP type-3 repeat"/>
    <property type="match status" value="1"/>
</dbReference>
<evidence type="ECO:0000313" key="6">
    <source>
        <dbReference type="Proteomes" id="UP000282106"/>
    </source>
</evidence>
<proteinExistence type="predicted"/>
<comment type="caution">
    <text evidence="5">The sequence shown here is derived from an EMBL/GenBank/DDBJ whole genome shotgun (WGS) entry which is preliminary data.</text>
</comment>
<dbReference type="InParanoid" id="A0A3N0VKM9"/>
<dbReference type="InterPro" id="IPR036737">
    <property type="entry name" value="OmpA-like_sf"/>
</dbReference>
<dbReference type="Proteomes" id="UP000282106">
    <property type="component" value="Unassembled WGS sequence"/>
</dbReference>
<feature type="compositionally biased region" description="Pro residues" evidence="2">
    <location>
        <begin position="229"/>
        <end position="245"/>
    </location>
</feature>
<dbReference type="AlphaFoldDB" id="A0A3N0VKM9"/>
<gene>
    <name evidence="5" type="ORF">ED208_02025</name>
</gene>